<sequence>MAFKINGVVRIDNSGNGFLGIVTATDANITGVLTATEVDAKVSSKAITEQTDGTVDDVTGADELLLLDAETGGLLRVSIDEFVQGSGIGTLVTDFDNLTVTGITTVATLKGIGSNNISVGSTLSFADGTEIIMGDSGDFSIHHDGDHTYLDETGQGNLKLRTNNFRVTNIAETKPAITAQVTSGVELYFDGNKKIETTNTGVLVSGMLTADRLRSGDIAARNVITLGITTIQDHLEVNDSTGSGTEYNLNVKTNGSSTFGVLGNGNILLGNSSGAPFMATNDHHATSKKYVDDAIDDSVSYIGASAWGSFNSDGTTEGAFNCSATRGSAGEYVVTFTTALSDSDYAVNATSNGSSNYDVFIDNKATTGFTVSTRNALSANAGDQAFCVSIHGANAIAPPSGVGADAWGTFSGTTGDLQAGMNISSTTRTALGEYDVEFITEMPSDSEYAVTAVSNASQAKFINIRNKSTSGFKVVTRDGSGNISDGAVSFAVHASSTVTPTYTWTRDGTTLKPANDGDDVEVNGRGLFESSQPADYVVRVKNTDTGTINPACLLLDMRDVDASNNYSALRVVGYNTTTGLDINSDGAITAQGQITANVSNQGGENSAIKAIQTNSNGYAVWVGDGPNSTDRTASIGPDGRATFSSGKISLGPTGSGTFADNNIFLQSDGQVRCTNVITSSALAGSGTRPLYVDSSGGLTISSSDRSLKTNITTLPDQIQVVKALNPVSFNWIEKERLGAGLEIGFIAQEVEEIVPEVVRSTAGILSVDYAKLTATLTSALQAALTRIEALEAKVQSLEEGVTPD</sequence>
<dbReference type="EMBL" id="KJ019103">
    <property type="protein sequence ID" value="AIX32438.1"/>
    <property type="molecule type" value="Genomic_DNA"/>
</dbReference>
<evidence type="ECO:0000313" key="4">
    <source>
        <dbReference type="EMBL" id="AIX32438.1"/>
    </source>
</evidence>
<evidence type="ECO:0000256" key="2">
    <source>
        <dbReference type="ARBA" id="ARBA00022732"/>
    </source>
</evidence>
<keyword evidence="2" id="KW-0946">Virion</keyword>
<dbReference type="Proteomes" id="UP000033001">
    <property type="component" value="Segment"/>
</dbReference>
<dbReference type="GO" id="GO:0098015">
    <property type="term" value="C:virus tail"/>
    <property type="evidence" value="ECO:0007669"/>
    <property type="project" value="UniProtKB-KW"/>
</dbReference>
<evidence type="ECO:0000256" key="1">
    <source>
        <dbReference type="ARBA" id="ARBA00004328"/>
    </source>
</evidence>
<evidence type="ECO:0000259" key="3">
    <source>
        <dbReference type="PROSITE" id="PS51688"/>
    </source>
</evidence>
<dbReference type="InterPro" id="IPR036388">
    <property type="entry name" value="WH-like_DNA-bd_sf"/>
</dbReference>
<evidence type="ECO:0000313" key="5">
    <source>
        <dbReference type="Proteomes" id="UP000033001"/>
    </source>
</evidence>
<accession>A0A0E3HP50</accession>
<gene>
    <name evidence="4" type="ORF">Syn7803US44_238</name>
</gene>
<dbReference type="PROSITE" id="PS51688">
    <property type="entry name" value="ICA"/>
    <property type="match status" value="1"/>
</dbReference>
<feature type="domain" description="Peptidase S74" evidence="3">
    <location>
        <begin position="703"/>
        <end position="794"/>
    </location>
</feature>
<name>A0A0E3HP50_9CAUD</name>
<comment type="subcellular location">
    <subcellularLocation>
        <location evidence="1">Virion</location>
    </subcellularLocation>
</comment>
<dbReference type="Pfam" id="PF13884">
    <property type="entry name" value="Peptidase_S74"/>
    <property type="match status" value="1"/>
</dbReference>
<keyword evidence="2" id="KW-1227">Viral tail protein</keyword>
<organism evidence="4 5">
    <name type="scientific">Synechococcus phage ACG-2014f</name>
    <dbReference type="NCBI Taxonomy" id="1493511"/>
    <lineage>
        <taxon>Viruses</taxon>
        <taxon>Duplodnaviria</taxon>
        <taxon>Heunggongvirae</taxon>
        <taxon>Uroviricota</taxon>
        <taxon>Caudoviricetes</taxon>
        <taxon>Pantevenvirales</taxon>
        <taxon>Kyanoviridae</taxon>
        <taxon>Atlauavirus</taxon>
        <taxon>Atlauavirus tusconc8</taxon>
    </lineage>
</organism>
<dbReference type="InterPro" id="IPR030392">
    <property type="entry name" value="S74_ICA"/>
</dbReference>
<dbReference type="Gene3D" id="1.10.10.10">
    <property type="entry name" value="Winged helix-like DNA-binding domain superfamily/Winged helix DNA-binding domain"/>
    <property type="match status" value="1"/>
</dbReference>
<reference evidence="4 5" key="1">
    <citation type="submission" date="2013-12" db="EMBL/GenBank/DDBJ databases">
        <title>Ecological redundancy of diverse viral populations within a natural community.</title>
        <authorList>
            <person name="Gregory A.C."/>
            <person name="LaButti K."/>
            <person name="Copeland A."/>
            <person name="Woyke T."/>
            <person name="Sullivan M.B."/>
        </authorList>
    </citation>
    <scope>NUCLEOTIDE SEQUENCE [LARGE SCALE GENOMIC DNA]</scope>
    <source>
        <strain evidence="4">Syn7803US44</strain>
    </source>
</reference>
<protein>
    <submittedName>
        <fullName evidence="4">Tail fiber</fullName>
    </submittedName>
</protein>
<proteinExistence type="predicted"/>